<keyword evidence="7" id="KW-0418">Kinase</keyword>
<dbReference type="GO" id="GO:0016567">
    <property type="term" value="P:protein ubiquitination"/>
    <property type="evidence" value="ECO:0007669"/>
    <property type="project" value="UniProtKB-UniPathway"/>
</dbReference>
<proteinExistence type="inferred from homology"/>
<protein>
    <submittedName>
        <fullName evidence="7">S-phase kinase-associated protein 1-like</fullName>
    </submittedName>
</protein>
<dbReference type="CDD" id="cd18322">
    <property type="entry name" value="BTB_POZ_SKP1"/>
    <property type="match status" value="1"/>
</dbReference>
<dbReference type="GO" id="GO:0009867">
    <property type="term" value="P:jasmonic acid mediated signaling pathway"/>
    <property type="evidence" value="ECO:0007669"/>
    <property type="project" value="UniProtKB-ARBA"/>
</dbReference>
<name>A0A2P5FNG7_TREOI</name>
<dbReference type="InterPro" id="IPR016897">
    <property type="entry name" value="SKP1"/>
</dbReference>
<dbReference type="OrthoDB" id="2342932at2759"/>
<accession>A0A2P5FNG7</accession>
<dbReference type="GO" id="GO:0016301">
    <property type="term" value="F:kinase activity"/>
    <property type="evidence" value="ECO:0007669"/>
    <property type="project" value="UniProtKB-KW"/>
</dbReference>
<feature type="compositionally biased region" description="Low complexity" evidence="4">
    <location>
        <begin position="1"/>
        <end position="11"/>
    </location>
</feature>
<feature type="region of interest" description="Disordered" evidence="4">
    <location>
        <begin position="1"/>
        <end position="25"/>
    </location>
</feature>
<evidence type="ECO:0000256" key="2">
    <source>
        <dbReference type="ARBA" id="ARBA00009993"/>
    </source>
</evidence>
<reference evidence="8" key="1">
    <citation type="submission" date="2016-06" db="EMBL/GenBank/DDBJ databases">
        <title>Parallel loss of symbiosis genes in relatives of nitrogen-fixing non-legume Parasponia.</title>
        <authorList>
            <person name="Van Velzen R."/>
            <person name="Holmer R."/>
            <person name="Bu F."/>
            <person name="Rutten L."/>
            <person name="Van Zeijl A."/>
            <person name="Liu W."/>
            <person name="Santuari L."/>
            <person name="Cao Q."/>
            <person name="Sharma T."/>
            <person name="Shen D."/>
            <person name="Roswanjaya Y."/>
            <person name="Wardhani T."/>
            <person name="Kalhor M.S."/>
            <person name="Jansen J."/>
            <person name="Van den Hoogen J."/>
            <person name="Gungor B."/>
            <person name="Hartog M."/>
            <person name="Hontelez J."/>
            <person name="Verver J."/>
            <person name="Yang W.-C."/>
            <person name="Schijlen E."/>
            <person name="Repin R."/>
            <person name="Schilthuizen M."/>
            <person name="Schranz E."/>
            <person name="Heidstra R."/>
            <person name="Miyata K."/>
            <person name="Fedorova E."/>
            <person name="Kohlen W."/>
            <person name="Bisseling T."/>
            <person name="Smit S."/>
            <person name="Geurts R."/>
        </authorList>
    </citation>
    <scope>NUCLEOTIDE SEQUENCE [LARGE SCALE GENOMIC DNA]</scope>
    <source>
        <strain evidence="8">cv. RG33-2</strain>
    </source>
</reference>
<dbReference type="InterPro" id="IPR001232">
    <property type="entry name" value="SKP1-like"/>
</dbReference>
<dbReference type="InterPro" id="IPR016073">
    <property type="entry name" value="Skp1_comp_POZ"/>
</dbReference>
<feature type="domain" description="SKP1 component POZ" evidence="6">
    <location>
        <begin position="49"/>
        <end position="110"/>
    </location>
</feature>
<comment type="similarity">
    <text evidence="2">Belongs to the SKP1 family.</text>
</comment>
<evidence type="ECO:0000313" key="7">
    <source>
        <dbReference type="EMBL" id="PON99338.1"/>
    </source>
</evidence>
<keyword evidence="3" id="KW-0833">Ubl conjugation pathway</keyword>
<dbReference type="Pfam" id="PF03931">
    <property type="entry name" value="Skp1_POZ"/>
    <property type="match status" value="1"/>
</dbReference>
<dbReference type="SUPFAM" id="SSF81382">
    <property type="entry name" value="Skp1 dimerisation domain-like"/>
    <property type="match status" value="1"/>
</dbReference>
<keyword evidence="8" id="KW-1185">Reference proteome</keyword>
<organism evidence="7 8">
    <name type="scientific">Trema orientale</name>
    <name type="common">Charcoal tree</name>
    <name type="synonym">Celtis orientalis</name>
    <dbReference type="NCBI Taxonomy" id="63057"/>
    <lineage>
        <taxon>Eukaryota</taxon>
        <taxon>Viridiplantae</taxon>
        <taxon>Streptophyta</taxon>
        <taxon>Embryophyta</taxon>
        <taxon>Tracheophyta</taxon>
        <taxon>Spermatophyta</taxon>
        <taxon>Magnoliopsida</taxon>
        <taxon>eudicotyledons</taxon>
        <taxon>Gunneridae</taxon>
        <taxon>Pentapetalae</taxon>
        <taxon>rosids</taxon>
        <taxon>fabids</taxon>
        <taxon>Rosales</taxon>
        <taxon>Cannabaceae</taxon>
        <taxon>Trema</taxon>
    </lineage>
</organism>
<dbReference type="InterPro" id="IPR011333">
    <property type="entry name" value="SKP1/BTB/POZ_sf"/>
</dbReference>
<dbReference type="Proteomes" id="UP000237000">
    <property type="component" value="Unassembled WGS sequence"/>
</dbReference>
<dbReference type="PANTHER" id="PTHR11165">
    <property type="entry name" value="SKP1"/>
    <property type="match status" value="1"/>
</dbReference>
<dbReference type="SMART" id="SM00512">
    <property type="entry name" value="Skp1"/>
    <property type="match status" value="1"/>
</dbReference>
<dbReference type="Gene3D" id="3.30.710.10">
    <property type="entry name" value="Potassium Channel Kv1.1, Chain A"/>
    <property type="match status" value="1"/>
</dbReference>
<evidence type="ECO:0000259" key="5">
    <source>
        <dbReference type="Pfam" id="PF01466"/>
    </source>
</evidence>
<dbReference type="GO" id="GO:0006511">
    <property type="term" value="P:ubiquitin-dependent protein catabolic process"/>
    <property type="evidence" value="ECO:0007669"/>
    <property type="project" value="InterPro"/>
</dbReference>
<evidence type="ECO:0000256" key="1">
    <source>
        <dbReference type="ARBA" id="ARBA00004906"/>
    </source>
</evidence>
<evidence type="ECO:0000256" key="4">
    <source>
        <dbReference type="SAM" id="MobiDB-lite"/>
    </source>
</evidence>
<dbReference type="AlphaFoldDB" id="A0A2P5FNG7"/>
<dbReference type="SUPFAM" id="SSF54695">
    <property type="entry name" value="POZ domain"/>
    <property type="match status" value="1"/>
</dbReference>
<gene>
    <name evidence="7" type="ORF">TorRG33x02_048810</name>
</gene>
<dbReference type="UniPathway" id="UPA00143"/>
<sequence length="226" mass="25289">MASSSLSSSSSTRREKDKASDGVTEVEEAVATLSLSSSSSSTTTTTKDAIRLKAADGVTFEVEKAVATKLGAIKNMLEEGCSFDDENSLLLPNVSGRFLGMVLQWCEKHVDDDERKMKMKLAIEDDEDDGDGGHRHHLLGKKKPKDEVDQWDEEFVKDMDQATLYHLLMAADYLNGVELVDLLAEKVASMIRGRKVEEIRETFQIKNDFAPGQEEEIRRRNPWAFE</sequence>
<dbReference type="Pfam" id="PF01466">
    <property type="entry name" value="Skp1"/>
    <property type="match status" value="1"/>
</dbReference>
<feature type="domain" description="SKP1 component dimerisation" evidence="5">
    <location>
        <begin position="178"/>
        <end position="224"/>
    </location>
</feature>
<comment type="pathway">
    <text evidence="1">Protein modification; protein ubiquitination.</text>
</comment>
<dbReference type="InterPro" id="IPR036296">
    <property type="entry name" value="SKP1-like_dim_sf"/>
</dbReference>
<dbReference type="InParanoid" id="A0A2P5FNG7"/>
<dbReference type="EMBL" id="JXTC01000019">
    <property type="protein sequence ID" value="PON99338.1"/>
    <property type="molecule type" value="Genomic_DNA"/>
</dbReference>
<evidence type="ECO:0000313" key="8">
    <source>
        <dbReference type="Proteomes" id="UP000237000"/>
    </source>
</evidence>
<evidence type="ECO:0000259" key="6">
    <source>
        <dbReference type="Pfam" id="PF03931"/>
    </source>
</evidence>
<dbReference type="STRING" id="63057.A0A2P5FNG7"/>
<keyword evidence="7" id="KW-0808">Transferase</keyword>
<evidence type="ECO:0000256" key="3">
    <source>
        <dbReference type="ARBA" id="ARBA00022786"/>
    </source>
</evidence>
<dbReference type="InterPro" id="IPR016072">
    <property type="entry name" value="Skp1_comp_dimer"/>
</dbReference>
<comment type="caution">
    <text evidence="7">The sequence shown here is derived from an EMBL/GenBank/DDBJ whole genome shotgun (WGS) entry which is preliminary data.</text>
</comment>